<feature type="region of interest" description="Disordered" evidence="1">
    <location>
        <begin position="1"/>
        <end position="21"/>
    </location>
</feature>
<accession>A0A0J6HWU7</accession>
<dbReference type="AlphaFoldDB" id="A0A0J6HWU7"/>
<dbReference type="Proteomes" id="UP000036168">
    <property type="component" value="Unassembled WGS sequence"/>
</dbReference>
<evidence type="ECO:0000313" key="2">
    <source>
        <dbReference type="EMBL" id="KRT90456.1"/>
    </source>
</evidence>
<dbReference type="EMBL" id="LECW02000045">
    <property type="protein sequence ID" value="KRT90456.1"/>
    <property type="molecule type" value="Genomic_DNA"/>
</dbReference>
<proteinExistence type="predicted"/>
<protein>
    <submittedName>
        <fullName evidence="2">Uncharacterized protein</fullName>
    </submittedName>
</protein>
<evidence type="ECO:0000313" key="3">
    <source>
        <dbReference type="Proteomes" id="UP000036168"/>
    </source>
</evidence>
<reference evidence="2 3" key="1">
    <citation type="journal article" date="2015" name="Int. J. Syst. Evol. Microbiol.">
        <title>Bacillus glycinifermentans sp. nov., isolated from fermented soybean paste.</title>
        <authorList>
            <person name="Kim S.J."/>
            <person name="Dunlap C.A."/>
            <person name="Kwon S.W."/>
            <person name="Rooney A.P."/>
        </authorList>
    </citation>
    <scope>NUCLEOTIDE SEQUENCE [LARGE SCALE GENOMIC DNA]</scope>
    <source>
        <strain evidence="2 3">GO-13</strain>
    </source>
</reference>
<evidence type="ECO:0000256" key="1">
    <source>
        <dbReference type="SAM" id="MobiDB-lite"/>
    </source>
</evidence>
<name>A0A0J6HWU7_9BACI</name>
<feature type="compositionally biased region" description="Basic and acidic residues" evidence="1">
    <location>
        <begin position="1"/>
        <end position="17"/>
    </location>
</feature>
<dbReference type="PATRIC" id="fig|1664069.3.peg.1817"/>
<organism evidence="2 3">
    <name type="scientific">Bacillus glycinifermentans</name>
    <dbReference type="NCBI Taxonomy" id="1664069"/>
    <lineage>
        <taxon>Bacteria</taxon>
        <taxon>Bacillati</taxon>
        <taxon>Bacillota</taxon>
        <taxon>Bacilli</taxon>
        <taxon>Bacillales</taxon>
        <taxon>Bacillaceae</taxon>
        <taxon>Bacillus</taxon>
    </lineage>
</organism>
<sequence>MTETFREQTGRGGDRVHSIGKRNRASNAHRLFLARREHAGPLFLTAVNHIFIFSMKGDKHV</sequence>
<accession>A0A0J6EH59</accession>
<comment type="caution">
    <text evidence="2">The sequence shown here is derived from an EMBL/GenBank/DDBJ whole genome shotgun (WGS) entry which is preliminary data.</text>
</comment>
<gene>
    <name evidence="2" type="ORF">AB447_207710</name>
</gene>